<name>A0A7J9G8X0_9ROSI</name>
<sequence>MSFIFHHSYGFCRGLPVLPLRLVPLPSSIMVHHTSVLPTPIHAPLYWLP</sequence>
<dbReference type="AlphaFoldDB" id="A0A7J9G8X0"/>
<accession>A0A7J9G8X0</accession>
<evidence type="ECO:0000313" key="2">
    <source>
        <dbReference type="Proteomes" id="UP000593560"/>
    </source>
</evidence>
<protein>
    <submittedName>
        <fullName evidence="1">Uncharacterized protein</fullName>
    </submittedName>
</protein>
<dbReference type="Proteomes" id="UP000593560">
    <property type="component" value="Unassembled WGS sequence"/>
</dbReference>
<keyword evidence="2" id="KW-1185">Reference proteome</keyword>
<proteinExistence type="predicted"/>
<feature type="non-terminal residue" evidence="1">
    <location>
        <position position="49"/>
    </location>
</feature>
<dbReference type="OrthoDB" id="10386863at2759"/>
<dbReference type="EMBL" id="JABFAD010000003">
    <property type="protein sequence ID" value="MBA0793992.1"/>
    <property type="molecule type" value="Genomic_DNA"/>
</dbReference>
<gene>
    <name evidence="1" type="ORF">Gohar_018361</name>
</gene>
<reference evidence="1 2" key="1">
    <citation type="journal article" date="2019" name="Genome Biol. Evol.">
        <title>Insights into the evolution of the New World diploid cottons (Gossypium, subgenus Houzingenia) based on genome sequencing.</title>
        <authorList>
            <person name="Grover C.E."/>
            <person name="Arick M.A. 2nd"/>
            <person name="Thrash A."/>
            <person name="Conover J.L."/>
            <person name="Sanders W.S."/>
            <person name="Peterson D.G."/>
            <person name="Frelichowski J.E."/>
            <person name="Scheffler J.A."/>
            <person name="Scheffler B.E."/>
            <person name="Wendel J.F."/>
        </authorList>
    </citation>
    <scope>NUCLEOTIDE SEQUENCE [LARGE SCALE GENOMIC DNA]</scope>
    <source>
        <strain evidence="1">0</strain>
        <tissue evidence="1">Leaf</tissue>
    </source>
</reference>
<organism evidence="1 2">
    <name type="scientific">Gossypium harknessii</name>
    <dbReference type="NCBI Taxonomy" id="34285"/>
    <lineage>
        <taxon>Eukaryota</taxon>
        <taxon>Viridiplantae</taxon>
        <taxon>Streptophyta</taxon>
        <taxon>Embryophyta</taxon>
        <taxon>Tracheophyta</taxon>
        <taxon>Spermatophyta</taxon>
        <taxon>Magnoliopsida</taxon>
        <taxon>eudicotyledons</taxon>
        <taxon>Gunneridae</taxon>
        <taxon>Pentapetalae</taxon>
        <taxon>rosids</taxon>
        <taxon>malvids</taxon>
        <taxon>Malvales</taxon>
        <taxon>Malvaceae</taxon>
        <taxon>Malvoideae</taxon>
        <taxon>Gossypium</taxon>
    </lineage>
</organism>
<comment type="caution">
    <text evidence="1">The sequence shown here is derived from an EMBL/GenBank/DDBJ whole genome shotgun (WGS) entry which is preliminary data.</text>
</comment>
<evidence type="ECO:0000313" key="1">
    <source>
        <dbReference type="EMBL" id="MBA0793992.1"/>
    </source>
</evidence>